<dbReference type="Gene3D" id="3.40.50.720">
    <property type="entry name" value="NAD(P)-binding Rossmann-like Domain"/>
    <property type="match status" value="2"/>
</dbReference>
<evidence type="ECO:0000256" key="1">
    <source>
        <dbReference type="ARBA" id="ARBA00001539"/>
    </source>
</evidence>
<dbReference type="InterPro" id="IPR036291">
    <property type="entry name" value="NAD(P)-bd_dom_sf"/>
</dbReference>
<dbReference type="EC" id="4.2.1.46" evidence="4"/>
<evidence type="ECO:0000256" key="7">
    <source>
        <dbReference type="ARBA" id="ARBA00023239"/>
    </source>
</evidence>
<dbReference type="GO" id="GO:0008460">
    <property type="term" value="F:dTDP-glucose 4,6-dehydratase activity"/>
    <property type="evidence" value="ECO:0007669"/>
    <property type="project" value="UniProtKB-EC"/>
</dbReference>
<dbReference type="Proteomes" id="UP001234216">
    <property type="component" value="Unassembled WGS sequence"/>
</dbReference>
<name>A0AAW8FTT0_9ACTN</name>
<evidence type="ECO:0000256" key="2">
    <source>
        <dbReference type="ARBA" id="ARBA00001911"/>
    </source>
</evidence>
<dbReference type="SUPFAM" id="SSF51735">
    <property type="entry name" value="NAD(P)-binding Rossmann-fold domains"/>
    <property type="match status" value="2"/>
</dbReference>
<comment type="cofactor">
    <cofactor evidence="2">
        <name>NAD(+)</name>
        <dbReference type="ChEBI" id="CHEBI:57540"/>
    </cofactor>
</comment>
<dbReference type="EMBL" id="JAUSZV010000005">
    <property type="protein sequence ID" value="MDQ0912416.1"/>
    <property type="molecule type" value="Genomic_DNA"/>
</dbReference>
<dbReference type="Pfam" id="PF16363">
    <property type="entry name" value="GDP_Man_Dehyd"/>
    <property type="match status" value="1"/>
</dbReference>
<dbReference type="AlphaFoldDB" id="A0AAW8FTT0"/>
<organism evidence="10 11">
    <name type="scientific">Streptomyces canus</name>
    <dbReference type="NCBI Taxonomy" id="58343"/>
    <lineage>
        <taxon>Bacteria</taxon>
        <taxon>Bacillati</taxon>
        <taxon>Actinomycetota</taxon>
        <taxon>Actinomycetes</taxon>
        <taxon>Kitasatosporales</taxon>
        <taxon>Streptomycetaceae</taxon>
        <taxon>Streptomyces</taxon>
        <taxon>Streptomyces aurantiacus group</taxon>
    </lineage>
</organism>
<evidence type="ECO:0000256" key="3">
    <source>
        <dbReference type="ARBA" id="ARBA00008178"/>
    </source>
</evidence>
<keyword evidence="6" id="KW-0520">NAD</keyword>
<dbReference type="InterPro" id="IPR016040">
    <property type="entry name" value="NAD(P)-bd_dom"/>
</dbReference>
<comment type="caution">
    <text evidence="10">The sequence shown here is derived from an EMBL/GenBank/DDBJ whole genome shotgun (WGS) entry which is preliminary data.</text>
</comment>
<feature type="domain" description="NAD-dependent epimerase/dehydratase" evidence="8">
    <location>
        <begin position="340"/>
        <end position="557"/>
    </location>
</feature>
<evidence type="ECO:0000259" key="9">
    <source>
        <dbReference type="Pfam" id="PF16363"/>
    </source>
</evidence>
<gene>
    <name evidence="10" type="ORF">QFZ22_008401</name>
</gene>
<sequence length="639" mass="68599">MRVLVTGGAGFIGSHYVRSMLDGRYPGWEEASVTVVDSLTNAGDPRSLPASHPRLTFVLGDVCDQALLDRIVPGHDGVVHFAAESHTDRSPTGAGSLVRTNVLGSQTLLESCLRAEIPRLVLVSTDEVYGTVSNGSWTEDAPLEPNSPYAASKASADLLARAYHRSHGVPVTITRCSSTYGPRQLPEKIIPLLVTRLLTGGTVPLRGDGLHVREWQHVDDHCRGIQLALEHGRPGAVYNLAGGAELTDRELTERLLALCGADWSHVEYTADRKGHDRRYALDGTVARDELGYEPRVSFEHGLADTVQWYRENRSWWATSVAAPVPEPRRRGTGRPRPTAAIVGADGFIGGRLLTHLGRDHGVAPFTRERPAVDDDGAPAPELRTADTVYYLATSVNPATAGRDPAVVAADHDHFLRLMDVLAALERPPLLVLASSGGTVYDVAAPCPYGEDAALLPSNAYGAAKLALEQALFARRAELPGIALRLSNVYGPGQRTGTGQGVVAHWLRAVAEGTPLRVIGDPATVRDYVYVDDVCAALAEVRAAHTAGVSLPAALNIGSGEGISLSDLLAVLEATVQRELSVEYAPRRSFDRRDAVLDTSRTHQVLGWRSSTPLPEGLARTWRSVAGPHAVTVGTHEEKR</sequence>
<feature type="domain" description="NAD(P)-binding" evidence="9">
    <location>
        <begin position="4"/>
        <end position="304"/>
    </location>
</feature>
<evidence type="ECO:0000256" key="5">
    <source>
        <dbReference type="ARBA" id="ARBA00016977"/>
    </source>
</evidence>
<evidence type="ECO:0000313" key="10">
    <source>
        <dbReference type="EMBL" id="MDQ0912416.1"/>
    </source>
</evidence>
<proteinExistence type="inferred from homology"/>
<dbReference type="PANTHER" id="PTHR43000">
    <property type="entry name" value="DTDP-D-GLUCOSE 4,6-DEHYDRATASE-RELATED"/>
    <property type="match status" value="1"/>
</dbReference>
<evidence type="ECO:0000256" key="6">
    <source>
        <dbReference type="ARBA" id="ARBA00023027"/>
    </source>
</evidence>
<keyword evidence="7" id="KW-0456">Lyase</keyword>
<evidence type="ECO:0000256" key="4">
    <source>
        <dbReference type="ARBA" id="ARBA00011990"/>
    </source>
</evidence>
<dbReference type="Gene3D" id="3.90.25.10">
    <property type="entry name" value="UDP-galactose 4-epimerase, domain 1"/>
    <property type="match status" value="1"/>
</dbReference>
<dbReference type="InterPro" id="IPR005888">
    <property type="entry name" value="dTDP_Gluc_deHydtase"/>
</dbReference>
<comment type="similarity">
    <text evidence="3">Belongs to the NAD(P)-dependent epimerase/dehydratase family. dTDP-glucose dehydratase subfamily.</text>
</comment>
<dbReference type="InterPro" id="IPR001509">
    <property type="entry name" value="Epimerase_deHydtase"/>
</dbReference>
<evidence type="ECO:0000313" key="11">
    <source>
        <dbReference type="Proteomes" id="UP001234216"/>
    </source>
</evidence>
<comment type="catalytic activity">
    <reaction evidence="1">
        <text>dTDP-alpha-D-glucose = dTDP-4-dehydro-6-deoxy-alpha-D-glucose + H2O</text>
        <dbReference type="Rhea" id="RHEA:17221"/>
        <dbReference type="ChEBI" id="CHEBI:15377"/>
        <dbReference type="ChEBI" id="CHEBI:57477"/>
        <dbReference type="ChEBI" id="CHEBI:57649"/>
        <dbReference type="EC" id="4.2.1.46"/>
    </reaction>
</comment>
<reference evidence="10" key="1">
    <citation type="submission" date="2023-07" db="EMBL/GenBank/DDBJ databases">
        <title>Comparative genomics of wheat-associated soil bacteria to identify genetic determinants of phenazine resistance.</title>
        <authorList>
            <person name="Mouncey N."/>
        </authorList>
    </citation>
    <scope>NUCLEOTIDE SEQUENCE</scope>
    <source>
        <strain evidence="10">V4I22</strain>
    </source>
</reference>
<dbReference type="Pfam" id="PF01370">
    <property type="entry name" value="Epimerase"/>
    <property type="match status" value="1"/>
</dbReference>
<protein>
    <recommendedName>
        <fullName evidence="5">dTDP-glucose 4,6-dehydratase</fullName>
        <ecNumber evidence="4">4.2.1.46</ecNumber>
    </recommendedName>
</protein>
<dbReference type="GO" id="GO:0009225">
    <property type="term" value="P:nucleotide-sugar metabolic process"/>
    <property type="evidence" value="ECO:0007669"/>
    <property type="project" value="InterPro"/>
</dbReference>
<dbReference type="CDD" id="cd05246">
    <property type="entry name" value="dTDP_GD_SDR_e"/>
    <property type="match status" value="1"/>
</dbReference>
<accession>A0AAW8FTT0</accession>
<evidence type="ECO:0000259" key="8">
    <source>
        <dbReference type="Pfam" id="PF01370"/>
    </source>
</evidence>